<dbReference type="NCBIfam" id="NF008559">
    <property type="entry name" value="PRK11504.1"/>
    <property type="match status" value="1"/>
</dbReference>
<dbReference type="GO" id="GO:0008131">
    <property type="term" value="F:primary methylamine oxidase activity"/>
    <property type="evidence" value="ECO:0007669"/>
    <property type="project" value="InterPro"/>
</dbReference>
<evidence type="ECO:0000256" key="1">
    <source>
        <dbReference type="ARBA" id="ARBA00001935"/>
    </source>
</evidence>
<evidence type="ECO:0000313" key="19">
    <source>
        <dbReference type="EMBL" id="GBF91585.1"/>
    </source>
</evidence>
<name>A0A2V0P3D5_9CHLO</name>
<dbReference type="PROSITE" id="PS01164">
    <property type="entry name" value="COPPER_AMINE_OXID_1"/>
    <property type="match status" value="1"/>
</dbReference>
<keyword evidence="11" id="KW-0464">Manganese</keyword>
<evidence type="ECO:0000256" key="13">
    <source>
        <dbReference type="PIRSR" id="PIRSR600269-51"/>
    </source>
</evidence>
<dbReference type="EMBL" id="BDRX01000025">
    <property type="protein sequence ID" value="GBF91585.1"/>
    <property type="molecule type" value="Genomic_DNA"/>
</dbReference>
<comment type="PTM">
    <text evidence="13 14">Topaquinone (TPQ) is generated by copper-dependent autoxidation of a specific tyrosyl residue.</text>
</comment>
<dbReference type="STRING" id="307507.A0A2V0P3D5"/>
<comment type="cofactor">
    <cofactor evidence="3">
        <name>Zn(2+)</name>
        <dbReference type="ChEBI" id="CHEBI:29105"/>
    </cofactor>
</comment>
<evidence type="ECO:0000256" key="15">
    <source>
        <dbReference type="SAM" id="MobiDB-lite"/>
    </source>
</evidence>
<feature type="domain" description="Copper amine oxidase catalytic" evidence="16">
    <location>
        <begin position="256"/>
        <end position="667"/>
    </location>
</feature>
<evidence type="ECO:0000259" key="16">
    <source>
        <dbReference type="Pfam" id="PF01179"/>
    </source>
</evidence>
<dbReference type="Gene3D" id="3.10.450.40">
    <property type="match status" value="2"/>
</dbReference>
<organism evidence="19 20">
    <name type="scientific">Raphidocelis subcapitata</name>
    <dbReference type="NCBI Taxonomy" id="307507"/>
    <lineage>
        <taxon>Eukaryota</taxon>
        <taxon>Viridiplantae</taxon>
        <taxon>Chlorophyta</taxon>
        <taxon>core chlorophytes</taxon>
        <taxon>Chlorophyceae</taxon>
        <taxon>CS clade</taxon>
        <taxon>Sphaeropleales</taxon>
        <taxon>Selenastraceae</taxon>
        <taxon>Raphidocelis</taxon>
    </lineage>
</organism>
<dbReference type="PANTHER" id="PTHR10638">
    <property type="entry name" value="COPPER AMINE OXIDASE"/>
    <property type="match status" value="1"/>
</dbReference>
<dbReference type="OrthoDB" id="5379943at2759"/>
<dbReference type="Proteomes" id="UP000247498">
    <property type="component" value="Unassembled WGS sequence"/>
</dbReference>
<dbReference type="Pfam" id="PF02727">
    <property type="entry name" value="Cu_amine_oxidN2"/>
    <property type="match status" value="1"/>
</dbReference>
<feature type="compositionally biased region" description="Basic and acidic residues" evidence="15">
    <location>
        <begin position="676"/>
        <end position="696"/>
    </location>
</feature>
<feature type="domain" description="Copper amine oxidase N2-terminal" evidence="17">
    <location>
        <begin position="29"/>
        <end position="108"/>
    </location>
</feature>
<evidence type="ECO:0000256" key="2">
    <source>
        <dbReference type="ARBA" id="ARBA00001936"/>
    </source>
</evidence>
<evidence type="ECO:0000256" key="5">
    <source>
        <dbReference type="ARBA" id="ARBA00011738"/>
    </source>
</evidence>
<keyword evidence="20" id="KW-1185">Reference proteome</keyword>
<evidence type="ECO:0000256" key="11">
    <source>
        <dbReference type="ARBA" id="ARBA00023211"/>
    </source>
</evidence>
<evidence type="ECO:0000259" key="18">
    <source>
        <dbReference type="Pfam" id="PF02728"/>
    </source>
</evidence>
<accession>A0A2V0P3D5</accession>
<evidence type="ECO:0000256" key="10">
    <source>
        <dbReference type="ARBA" id="ARBA00023157"/>
    </source>
</evidence>
<keyword evidence="8 14" id="KW-0560">Oxidoreductase</keyword>
<dbReference type="GO" id="GO:0048038">
    <property type="term" value="F:quinone binding"/>
    <property type="evidence" value="ECO:0007669"/>
    <property type="project" value="InterPro"/>
</dbReference>
<protein>
    <recommendedName>
        <fullName evidence="14">Amine oxidase</fullName>
        <ecNumber evidence="14">1.4.3.-</ecNumber>
    </recommendedName>
</protein>
<evidence type="ECO:0000313" key="20">
    <source>
        <dbReference type="Proteomes" id="UP000247498"/>
    </source>
</evidence>
<dbReference type="FunFam" id="2.70.98.20:FF:000001">
    <property type="entry name" value="Amine oxidase"/>
    <property type="match status" value="1"/>
</dbReference>
<feature type="domain" description="Copper amine oxidase N3-terminal" evidence="18">
    <location>
        <begin position="139"/>
        <end position="221"/>
    </location>
</feature>
<dbReference type="SUPFAM" id="SSF49998">
    <property type="entry name" value="Amine oxidase catalytic domain"/>
    <property type="match status" value="1"/>
</dbReference>
<dbReference type="Pfam" id="PF01179">
    <property type="entry name" value="Cu_amine_oxid"/>
    <property type="match status" value="1"/>
</dbReference>
<keyword evidence="7 12" id="KW-0801">TPQ</keyword>
<dbReference type="InterPro" id="IPR049948">
    <property type="entry name" value="Cu_Am_ox_TPQ-bd"/>
</dbReference>
<comment type="cofactor">
    <cofactor evidence="2">
        <name>Mn(2+)</name>
        <dbReference type="ChEBI" id="CHEBI:29035"/>
    </cofactor>
</comment>
<dbReference type="InParanoid" id="A0A2V0P3D5"/>
<evidence type="ECO:0000256" key="9">
    <source>
        <dbReference type="ARBA" id="ARBA00023008"/>
    </source>
</evidence>
<evidence type="ECO:0000256" key="14">
    <source>
        <dbReference type="RuleBase" id="RU000672"/>
    </source>
</evidence>
<dbReference type="InterPro" id="IPR015802">
    <property type="entry name" value="Cu_amine_oxidase_N3"/>
</dbReference>
<dbReference type="PANTHER" id="PTHR10638:SF86">
    <property type="entry name" value="COPPER AMINE OXIDASE 1-RELATED"/>
    <property type="match status" value="1"/>
</dbReference>
<sequence length="696" mass="76565">MDVSTSPEACCARDGGVQHQASGVAPGPHPLDQLSPSEVSRASACTRAHAAAAGVPGALRFNTIMLQEPPKRALLDYMNGRAPAPPRRALVWVLNPPHGTLFEGVVELPAGGGGPDRMLAWRALEGLQPTATPCDNVLAEQIILSDQRVMDLVRERYGITDPALIVFDPWTLHGTPAGFEGRRLMQGFLYVRESPTDNEYAHPLDLLPLVDLNLGKVVNIECYDKPARLPPTSVNYHVDHANATTGGGWRTDMRPINITQPEGPSFSIDGSLVRWQKWRLRVGFNAREGLVLHEVGWEEGGRVRPILHRASLVEMAVPYGDPNEPYIRKCAFDVGDYGMGFTANSLELGCDCVGHIKYFDGVVNNAKGEPLTIRNAVCLHEEDAGMLWKHTDTRLNHVEVRRNRRLVVSMVSTFANYDYAMYWNFYLDGTLSLEMKLTGILSTTYRPLEEAPGNVPFGIDVAPGVVATNHQHLFCVRLDPAVDCHEGGRDLVVTEINADRVPLGPANPHGNAFKVSETPLLSVHAAMREADPARTRSWKVKNPSVINPITGQPVGFKLLPTHSAPMLAQPESLVGKRAFFATKHLFVTPYEDGQLYPAGDHVVQSEDCLGLRLWTADDKPLRGADPVIWHSFGITHLPRLEDFPIMPVEVVGFTLKPWGFFKWNPTLDVPPTRNAASREEAGAARARAEAAPRPRL</sequence>
<dbReference type="FunCoup" id="A0A2V0P3D5">
    <property type="interactions" value="474"/>
</dbReference>
<feature type="modified residue" description="2',4',5'-topaquinone" evidence="13">
    <location>
        <position position="417"/>
    </location>
</feature>
<evidence type="ECO:0000256" key="3">
    <source>
        <dbReference type="ARBA" id="ARBA00001947"/>
    </source>
</evidence>
<reference evidence="19 20" key="1">
    <citation type="journal article" date="2018" name="Sci. Rep.">
        <title>Raphidocelis subcapitata (=Pseudokirchneriella subcapitata) provides an insight into genome evolution and environmental adaptations in the Sphaeropleales.</title>
        <authorList>
            <person name="Suzuki S."/>
            <person name="Yamaguchi H."/>
            <person name="Nakajima N."/>
            <person name="Kawachi M."/>
        </authorList>
    </citation>
    <scope>NUCLEOTIDE SEQUENCE [LARGE SCALE GENOMIC DNA]</scope>
    <source>
        <strain evidence="19 20">NIES-35</strain>
    </source>
</reference>
<dbReference type="EC" id="1.4.3.-" evidence="14"/>
<feature type="region of interest" description="Disordered" evidence="15">
    <location>
        <begin position="671"/>
        <end position="696"/>
    </location>
</feature>
<dbReference type="AlphaFoldDB" id="A0A2V0P3D5"/>
<evidence type="ECO:0000256" key="8">
    <source>
        <dbReference type="ARBA" id="ARBA00023002"/>
    </source>
</evidence>
<keyword evidence="10" id="KW-1015">Disulfide bond</keyword>
<dbReference type="SUPFAM" id="SSF54416">
    <property type="entry name" value="Amine oxidase N-terminal region"/>
    <property type="match status" value="2"/>
</dbReference>
<feature type="active site" description="Proton acceptor" evidence="12">
    <location>
        <position position="333"/>
    </location>
</feature>
<evidence type="ECO:0000259" key="17">
    <source>
        <dbReference type="Pfam" id="PF02727"/>
    </source>
</evidence>
<dbReference type="Gene3D" id="2.70.98.20">
    <property type="entry name" value="Copper amine oxidase, catalytic domain"/>
    <property type="match status" value="1"/>
</dbReference>
<dbReference type="GO" id="GO:0009308">
    <property type="term" value="P:amine metabolic process"/>
    <property type="evidence" value="ECO:0007669"/>
    <property type="project" value="UniProtKB-UniRule"/>
</dbReference>
<dbReference type="Pfam" id="PF02728">
    <property type="entry name" value="Cu_amine_oxidN3"/>
    <property type="match status" value="1"/>
</dbReference>
<evidence type="ECO:0000256" key="7">
    <source>
        <dbReference type="ARBA" id="ARBA00022772"/>
    </source>
</evidence>
<comment type="cofactor">
    <cofactor evidence="14">
        <name>Cu cation</name>
        <dbReference type="ChEBI" id="CHEBI:23378"/>
    </cofactor>
    <text evidence="14">Contains 1 topaquinone per subunit.</text>
</comment>
<feature type="active site" description="Schiff-base intermediate with substrate; via topaquinone" evidence="12">
    <location>
        <position position="417"/>
    </location>
</feature>
<comment type="caution">
    <text evidence="19">The sequence shown here is derived from an EMBL/GenBank/DDBJ whole genome shotgun (WGS) entry which is preliminary data.</text>
</comment>
<keyword evidence="6 14" id="KW-0479">Metal-binding</keyword>
<comment type="subunit">
    <text evidence="5">Homodimer.</text>
</comment>
<dbReference type="InterPro" id="IPR015800">
    <property type="entry name" value="Cu_amine_oxidase_N2"/>
</dbReference>
<keyword evidence="9 14" id="KW-0186">Copper</keyword>
<dbReference type="GO" id="GO:0005507">
    <property type="term" value="F:copper ion binding"/>
    <property type="evidence" value="ECO:0007669"/>
    <property type="project" value="InterPro"/>
</dbReference>
<dbReference type="InterPro" id="IPR000269">
    <property type="entry name" value="Cu_amine_oxidase"/>
</dbReference>
<comment type="similarity">
    <text evidence="4 14">Belongs to the copper/topaquinone oxidase family.</text>
</comment>
<proteinExistence type="inferred from homology"/>
<dbReference type="InterPro" id="IPR016182">
    <property type="entry name" value="Cu_amine_oxidase_N-reg"/>
</dbReference>
<evidence type="ECO:0000256" key="6">
    <source>
        <dbReference type="ARBA" id="ARBA00022723"/>
    </source>
</evidence>
<gene>
    <name evidence="19" type="ORF">Rsub_04325</name>
</gene>
<evidence type="ECO:0000256" key="4">
    <source>
        <dbReference type="ARBA" id="ARBA00007983"/>
    </source>
</evidence>
<dbReference type="InterPro" id="IPR036460">
    <property type="entry name" value="Cu_amine_oxidase_C_sf"/>
</dbReference>
<evidence type="ECO:0000256" key="12">
    <source>
        <dbReference type="PIRSR" id="PIRSR600269-50"/>
    </source>
</evidence>
<comment type="cofactor">
    <cofactor evidence="1">
        <name>Cu cation</name>
        <dbReference type="ChEBI" id="CHEBI:23378"/>
    </cofactor>
</comment>
<dbReference type="InterPro" id="IPR015798">
    <property type="entry name" value="Cu_amine_oxidase_C"/>
</dbReference>